<keyword evidence="10" id="KW-1185">Reference proteome</keyword>
<reference evidence="9" key="1">
    <citation type="journal article" date="2017" name="Nature">
        <title>The genome of Chenopodium quinoa.</title>
        <authorList>
            <person name="Jarvis D.E."/>
            <person name="Ho Y.S."/>
            <person name="Lightfoot D.J."/>
            <person name="Schmoeckel S.M."/>
            <person name="Li B."/>
            <person name="Borm T.J.A."/>
            <person name="Ohyanagi H."/>
            <person name="Mineta K."/>
            <person name="Michell C.T."/>
            <person name="Saber N."/>
            <person name="Kharbatia N.M."/>
            <person name="Rupper R.R."/>
            <person name="Sharp A.R."/>
            <person name="Dally N."/>
            <person name="Boughton B.A."/>
            <person name="Woo Y.H."/>
            <person name="Gao G."/>
            <person name="Schijlen E.G.W.M."/>
            <person name="Guo X."/>
            <person name="Momin A.A."/>
            <person name="Negrao S."/>
            <person name="Al-Babili S."/>
            <person name="Gehring C."/>
            <person name="Roessner U."/>
            <person name="Jung C."/>
            <person name="Murphy K."/>
            <person name="Arold S.T."/>
            <person name="Gojobori T."/>
            <person name="van der Linden C.G."/>
            <person name="van Loo E.N."/>
            <person name="Jellen E.N."/>
            <person name="Maughan P.J."/>
            <person name="Tester M."/>
        </authorList>
    </citation>
    <scope>NUCLEOTIDE SEQUENCE [LARGE SCALE GENOMIC DNA]</scope>
    <source>
        <strain evidence="9">cv. PI 614886</strain>
    </source>
</reference>
<feature type="region of interest" description="Disordered" evidence="7">
    <location>
        <begin position="1"/>
        <end position="26"/>
    </location>
</feature>
<feature type="compositionally biased region" description="Polar residues" evidence="7">
    <location>
        <begin position="330"/>
        <end position="351"/>
    </location>
</feature>
<dbReference type="InterPro" id="IPR044827">
    <property type="entry name" value="GBF-like"/>
</dbReference>
<feature type="region of interest" description="Disordered" evidence="7">
    <location>
        <begin position="221"/>
        <end position="265"/>
    </location>
</feature>
<feature type="compositionally biased region" description="Polar residues" evidence="7">
    <location>
        <begin position="221"/>
        <end position="230"/>
    </location>
</feature>
<sequence length="357" mass="38203">MGNSEGEKPTRSEKAASPPREQSSVHVYPDWAAVQAYYGSGALPPPYFNPAATSGHAVPPYMWAPPQMMAPYGSPYAMYPHGGMYGPSAAPIIPAPLSLETPTKSSGKDSGSGKVTKESDVHAASGNGNANAESAGDAAAGVRGQSLSTDCGTEGSCERSYDSSAREDNSSRSCNGVLDTVTVFLLLTNLTGGLATRAKGMCNMQMNNVVPGIPMASVNPVGSSPANGVNSAAPCAPRQDERELKREKRKQSNRESARRSRLRKQAEMEELGKKVDNLNVENLALRSEINKLVEDSEKLRSENSSLMDKLKIMQGQSDEMDSERTENQETSHINTENLLSRVNNPVSNGVHEQSEEK</sequence>
<feature type="compositionally biased region" description="Basic and acidic residues" evidence="7">
    <location>
        <begin position="1"/>
        <end position="14"/>
    </location>
</feature>
<evidence type="ECO:0000259" key="8">
    <source>
        <dbReference type="PROSITE" id="PS50217"/>
    </source>
</evidence>
<accession>A0A803MKY7</accession>
<evidence type="ECO:0000256" key="1">
    <source>
        <dbReference type="ARBA" id="ARBA00004123"/>
    </source>
</evidence>
<dbReference type="Proteomes" id="UP000596660">
    <property type="component" value="Unplaced"/>
</dbReference>
<dbReference type="Gramene" id="AUR62031478-RA">
    <property type="protein sequence ID" value="AUR62031478-RA:cds"/>
    <property type="gene ID" value="AUR62031478"/>
</dbReference>
<feature type="region of interest" description="Disordered" evidence="7">
    <location>
        <begin position="96"/>
        <end position="173"/>
    </location>
</feature>
<dbReference type="PROSITE" id="PS50217">
    <property type="entry name" value="BZIP"/>
    <property type="match status" value="1"/>
</dbReference>
<evidence type="ECO:0000313" key="10">
    <source>
        <dbReference type="Proteomes" id="UP000596660"/>
    </source>
</evidence>
<reference evidence="9" key="2">
    <citation type="submission" date="2021-03" db="UniProtKB">
        <authorList>
            <consortium name="EnsemblPlants"/>
        </authorList>
    </citation>
    <scope>IDENTIFICATION</scope>
</reference>
<dbReference type="EnsemblPlants" id="AUR62031478-RA">
    <property type="protein sequence ID" value="AUR62031478-RA:cds"/>
    <property type="gene ID" value="AUR62031478"/>
</dbReference>
<evidence type="ECO:0000256" key="5">
    <source>
        <dbReference type="ARBA" id="ARBA00023163"/>
    </source>
</evidence>
<dbReference type="PANTHER" id="PTHR45967:SF38">
    <property type="entry name" value="G-BOX-BINDING FACTOR 2"/>
    <property type="match status" value="1"/>
</dbReference>
<evidence type="ECO:0000256" key="2">
    <source>
        <dbReference type="ARBA" id="ARBA00007163"/>
    </source>
</evidence>
<dbReference type="GO" id="GO:0000976">
    <property type="term" value="F:transcription cis-regulatory region binding"/>
    <property type="evidence" value="ECO:0007669"/>
    <property type="project" value="UniProtKB-ARBA"/>
</dbReference>
<keyword evidence="5" id="KW-0804">Transcription</keyword>
<feature type="compositionally biased region" description="Low complexity" evidence="7">
    <location>
        <begin position="96"/>
        <end position="114"/>
    </location>
</feature>
<dbReference type="SMART" id="SM00338">
    <property type="entry name" value="BRLZ"/>
    <property type="match status" value="1"/>
</dbReference>
<feature type="compositionally biased region" description="Basic and acidic residues" evidence="7">
    <location>
        <begin position="238"/>
        <end position="265"/>
    </location>
</feature>
<dbReference type="InterPro" id="IPR045314">
    <property type="entry name" value="bZIP_plant_GBF1"/>
</dbReference>
<dbReference type="PROSITE" id="PS00036">
    <property type="entry name" value="BZIP_BASIC"/>
    <property type="match status" value="1"/>
</dbReference>
<dbReference type="Gene3D" id="1.20.5.170">
    <property type="match status" value="1"/>
</dbReference>
<evidence type="ECO:0000256" key="4">
    <source>
        <dbReference type="ARBA" id="ARBA00023125"/>
    </source>
</evidence>
<dbReference type="Pfam" id="PF07777">
    <property type="entry name" value="MFMR"/>
    <property type="match status" value="1"/>
</dbReference>
<evidence type="ECO:0000313" key="9">
    <source>
        <dbReference type="EnsemblPlants" id="AUR62031478-RA:cds"/>
    </source>
</evidence>
<dbReference type="SUPFAM" id="SSF57959">
    <property type="entry name" value="Leucine zipper domain"/>
    <property type="match status" value="1"/>
</dbReference>
<dbReference type="InterPro" id="IPR004827">
    <property type="entry name" value="bZIP"/>
</dbReference>
<dbReference type="Pfam" id="PF00170">
    <property type="entry name" value="bZIP_1"/>
    <property type="match status" value="1"/>
</dbReference>
<organism evidence="9 10">
    <name type="scientific">Chenopodium quinoa</name>
    <name type="common">Quinoa</name>
    <dbReference type="NCBI Taxonomy" id="63459"/>
    <lineage>
        <taxon>Eukaryota</taxon>
        <taxon>Viridiplantae</taxon>
        <taxon>Streptophyta</taxon>
        <taxon>Embryophyta</taxon>
        <taxon>Tracheophyta</taxon>
        <taxon>Spermatophyta</taxon>
        <taxon>Magnoliopsida</taxon>
        <taxon>eudicotyledons</taxon>
        <taxon>Gunneridae</taxon>
        <taxon>Pentapetalae</taxon>
        <taxon>Caryophyllales</taxon>
        <taxon>Chenopodiaceae</taxon>
        <taxon>Chenopodioideae</taxon>
        <taxon>Atripliceae</taxon>
        <taxon>Chenopodium</taxon>
    </lineage>
</organism>
<dbReference type="GO" id="GO:0005634">
    <property type="term" value="C:nucleus"/>
    <property type="evidence" value="ECO:0007669"/>
    <property type="project" value="UniProtKB-SubCell"/>
</dbReference>
<feature type="region of interest" description="Disordered" evidence="7">
    <location>
        <begin position="313"/>
        <end position="357"/>
    </location>
</feature>
<dbReference type="GO" id="GO:0003700">
    <property type="term" value="F:DNA-binding transcription factor activity"/>
    <property type="evidence" value="ECO:0007669"/>
    <property type="project" value="InterPro"/>
</dbReference>
<dbReference type="AlphaFoldDB" id="A0A803MKY7"/>
<dbReference type="PANTHER" id="PTHR45967">
    <property type="entry name" value="G-BOX-BINDING FACTOR 3-RELATED"/>
    <property type="match status" value="1"/>
</dbReference>
<dbReference type="InterPro" id="IPR012900">
    <property type="entry name" value="MFMR"/>
</dbReference>
<keyword evidence="6" id="KW-0539">Nucleus</keyword>
<keyword evidence="3" id="KW-0805">Transcription regulation</keyword>
<keyword evidence="4" id="KW-0238">DNA-binding</keyword>
<dbReference type="GO" id="GO:0046983">
    <property type="term" value="F:protein dimerization activity"/>
    <property type="evidence" value="ECO:0007669"/>
    <property type="project" value="UniProtKB-ARBA"/>
</dbReference>
<evidence type="ECO:0000256" key="7">
    <source>
        <dbReference type="SAM" id="MobiDB-lite"/>
    </source>
</evidence>
<feature type="domain" description="BZIP" evidence="8">
    <location>
        <begin position="243"/>
        <end position="306"/>
    </location>
</feature>
<name>A0A803MKY7_CHEQI</name>
<feature type="compositionally biased region" description="Low complexity" evidence="7">
    <location>
        <begin position="123"/>
        <end position="141"/>
    </location>
</feature>
<feature type="compositionally biased region" description="Basic and acidic residues" evidence="7">
    <location>
        <begin position="156"/>
        <end position="170"/>
    </location>
</feature>
<dbReference type="InterPro" id="IPR046347">
    <property type="entry name" value="bZIP_sf"/>
</dbReference>
<protein>
    <recommendedName>
        <fullName evidence="8">BZIP domain-containing protein</fullName>
    </recommendedName>
</protein>
<comment type="subcellular location">
    <subcellularLocation>
        <location evidence="1">Nucleus</location>
    </subcellularLocation>
</comment>
<comment type="similarity">
    <text evidence="2">Belongs to the bZIP family.</text>
</comment>
<dbReference type="FunFam" id="1.20.5.170:FF:000020">
    <property type="entry name" value="BZIP transcription factor"/>
    <property type="match status" value="1"/>
</dbReference>
<proteinExistence type="inferred from homology"/>
<evidence type="ECO:0000256" key="6">
    <source>
        <dbReference type="ARBA" id="ARBA00023242"/>
    </source>
</evidence>
<dbReference type="CDD" id="cd14702">
    <property type="entry name" value="bZIP_plant_GBF1"/>
    <property type="match status" value="1"/>
</dbReference>
<evidence type="ECO:0000256" key="3">
    <source>
        <dbReference type="ARBA" id="ARBA00023015"/>
    </source>
</evidence>